<dbReference type="CDD" id="cd09601">
    <property type="entry name" value="M1_APN-Q_like"/>
    <property type="match status" value="1"/>
</dbReference>
<dbReference type="InterPro" id="IPR001930">
    <property type="entry name" value="Peptidase_M1"/>
</dbReference>
<reference evidence="15" key="1">
    <citation type="journal article" date="2023" name="Mol. Phylogenet. Evol.">
        <title>Genome-scale phylogeny and comparative genomics of the fungal order Sordariales.</title>
        <authorList>
            <person name="Hensen N."/>
            <person name="Bonometti L."/>
            <person name="Westerberg I."/>
            <person name="Brannstrom I.O."/>
            <person name="Guillou S."/>
            <person name="Cros-Aarteil S."/>
            <person name="Calhoun S."/>
            <person name="Haridas S."/>
            <person name="Kuo A."/>
            <person name="Mondo S."/>
            <person name="Pangilinan J."/>
            <person name="Riley R."/>
            <person name="LaButti K."/>
            <person name="Andreopoulos B."/>
            <person name="Lipzen A."/>
            <person name="Chen C."/>
            <person name="Yan M."/>
            <person name="Daum C."/>
            <person name="Ng V."/>
            <person name="Clum A."/>
            <person name="Steindorff A."/>
            <person name="Ohm R.A."/>
            <person name="Martin F."/>
            <person name="Silar P."/>
            <person name="Natvig D.O."/>
            <person name="Lalanne C."/>
            <person name="Gautier V."/>
            <person name="Ament-Velasquez S.L."/>
            <person name="Kruys A."/>
            <person name="Hutchinson M.I."/>
            <person name="Powell A.J."/>
            <person name="Barry K."/>
            <person name="Miller A.N."/>
            <person name="Grigoriev I.V."/>
            <person name="Debuchy R."/>
            <person name="Gladieux P."/>
            <person name="Hiltunen Thoren M."/>
            <person name="Johannesson H."/>
        </authorList>
    </citation>
    <scope>NUCLEOTIDE SEQUENCE</scope>
    <source>
        <strain evidence="15">PSN324</strain>
    </source>
</reference>
<dbReference type="EC" id="3.4.11.-" evidence="11"/>
<sequence length="888" mass="99813">MTDRDILPDNFKPVHYDLVITDLDFKTWSYKGTVRIDGELVKPTSEIVLNTLQLKLLSSEIVVSQTKNDQTLQSKDFSVDTKSQRATIKFPQELPASSKASLKIDFIGELNHDMAGFYRSQYKPAAPPAASVPHDDEFHYMLSTQFESCDARRAFPCFDEPNLKATFDFAIEIPDDQVALSNMPAKETKSTGNGKKLVSFERSPVMSTYLLAWAVGDFEHIEAFTDREYNGKKIPVRVYTTRGLKEQGQWALQHAPKIIDYFSEQFEIDYPLPKSDILAVHEFTHGAMENWGLVTYRMTAILFDEKLSEERFRNRIAYVVAHELAHQWFGNLVTMDWWDELWLNEGFATWAGWLATDHLHPEWDVWPQFINEGMDQAFALDAVRSSHPIQVEVRDALDVNQIFDKISYLKGCSMIRMLASHLGIKTFLKGIAIYLKKHQYGNAKTQALWAALSEASGVDVNTLMQSWIEKVGFPVLTVTEDSQSISVKQSRFLSTGDVKPADDETTWWVPLALKGKTGSQEIDPLALTSKESKIEGVSNEFYQLNAGATGFYRVNYPESRLKTLGTQLDHLTTEDKIFIIGSAADLAFAGYGTTAALLSFLQGLKNETHYRVLSQALDSLATLKSIFGDDEQVKAGLEKFTLELIEKGLAQVGWEDKRGEDFNTTLLRKRLLLTAVANSHEEVRQAAFKRWSTYQSNPTESPIPANLRAPVYRSAIVSTPKEAVAALKKEWYTTPAIDGKEICLQALSHTSDEAIIKDVILPFLFNASPPAAPADSVPGADMHILSGGLAGNRVARPLMWTYLKENWDQLNAKLGGNPILIDRLVNVSLGKFVDFESLKELETFFAGVDTKGFDRTLEQVKDKVRGRASYKQRDAEGIKQWLVSNGYA</sequence>
<dbReference type="GO" id="GO:0070006">
    <property type="term" value="F:metalloaminopeptidase activity"/>
    <property type="evidence" value="ECO:0007669"/>
    <property type="project" value="TreeGrafter"/>
</dbReference>
<feature type="binding site" evidence="9">
    <location>
        <position position="326"/>
    </location>
    <ligand>
        <name>Zn(2+)</name>
        <dbReference type="ChEBI" id="CHEBI:29105"/>
        <note>catalytic</note>
    </ligand>
</feature>
<evidence type="ECO:0000313" key="16">
    <source>
        <dbReference type="Proteomes" id="UP001321749"/>
    </source>
</evidence>
<keyword evidence="16" id="KW-1185">Reference proteome</keyword>
<dbReference type="GO" id="GO:0008270">
    <property type="term" value="F:zinc ion binding"/>
    <property type="evidence" value="ECO:0007669"/>
    <property type="project" value="UniProtKB-UniRule"/>
</dbReference>
<evidence type="ECO:0000256" key="6">
    <source>
        <dbReference type="ARBA" id="ARBA00022833"/>
    </source>
</evidence>
<feature type="domain" description="Peptidase M1 membrane alanine aminopeptidase" evidence="12">
    <location>
        <begin position="250"/>
        <end position="467"/>
    </location>
</feature>
<dbReference type="Gene3D" id="1.10.390.10">
    <property type="entry name" value="Neutral Protease Domain 2"/>
    <property type="match status" value="1"/>
</dbReference>
<keyword evidence="4 9" id="KW-0479">Metal-binding</keyword>
<evidence type="ECO:0000256" key="1">
    <source>
        <dbReference type="ARBA" id="ARBA00010136"/>
    </source>
</evidence>
<accession>A0AAV9HPJ8</accession>
<evidence type="ECO:0000256" key="7">
    <source>
        <dbReference type="ARBA" id="ARBA00023049"/>
    </source>
</evidence>
<dbReference type="Proteomes" id="UP001321749">
    <property type="component" value="Unassembled WGS sequence"/>
</dbReference>
<dbReference type="EMBL" id="MU864969">
    <property type="protein sequence ID" value="KAK4462657.1"/>
    <property type="molecule type" value="Genomic_DNA"/>
</dbReference>
<evidence type="ECO:0000256" key="2">
    <source>
        <dbReference type="ARBA" id="ARBA00022438"/>
    </source>
</evidence>
<name>A0AAV9HPJ8_9PEZI</name>
<dbReference type="InterPro" id="IPR014782">
    <property type="entry name" value="Peptidase_M1_dom"/>
</dbReference>
<keyword evidence="2 11" id="KW-0031">Aminopeptidase</keyword>
<dbReference type="Pfam" id="PF11838">
    <property type="entry name" value="ERAP1_C"/>
    <property type="match status" value="1"/>
</dbReference>
<evidence type="ECO:0000256" key="8">
    <source>
        <dbReference type="PIRSR" id="PIRSR634016-1"/>
    </source>
</evidence>
<evidence type="ECO:0000256" key="11">
    <source>
        <dbReference type="RuleBase" id="RU364040"/>
    </source>
</evidence>
<dbReference type="InterPro" id="IPR045357">
    <property type="entry name" value="Aminopeptidase_N-like_N"/>
</dbReference>
<proteinExistence type="inferred from homology"/>
<keyword evidence="7 11" id="KW-0482">Metalloprotease</keyword>
<feature type="domain" description="ERAP1-like C-terminal" evidence="13">
    <location>
        <begin position="541"/>
        <end position="865"/>
    </location>
</feature>
<dbReference type="InterPro" id="IPR042097">
    <property type="entry name" value="Aminopeptidase_N-like_N_sf"/>
</dbReference>
<dbReference type="Gene3D" id="1.25.50.20">
    <property type="match status" value="1"/>
</dbReference>
<feature type="active site" description="Proton acceptor" evidence="8">
    <location>
        <position position="323"/>
    </location>
</feature>
<evidence type="ECO:0000259" key="13">
    <source>
        <dbReference type="Pfam" id="PF11838"/>
    </source>
</evidence>
<feature type="binding site" evidence="9">
    <location>
        <position position="322"/>
    </location>
    <ligand>
        <name>Zn(2+)</name>
        <dbReference type="ChEBI" id="CHEBI:29105"/>
        <note>catalytic</note>
    </ligand>
</feature>
<dbReference type="PRINTS" id="PR00756">
    <property type="entry name" value="ALADIPTASE"/>
</dbReference>
<comment type="similarity">
    <text evidence="1 11">Belongs to the peptidase M1 family.</text>
</comment>
<dbReference type="FunFam" id="1.10.390.10:FF:000001">
    <property type="entry name" value="Aminopeptidase"/>
    <property type="match status" value="1"/>
</dbReference>
<protein>
    <recommendedName>
        <fullName evidence="11">Aminopeptidase</fullName>
        <ecNumber evidence="11">3.4.11.-</ecNumber>
    </recommendedName>
</protein>
<dbReference type="Gene3D" id="2.60.40.1730">
    <property type="entry name" value="tricorn interacting facor f3 domain"/>
    <property type="match status" value="1"/>
</dbReference>
<keyword evidence="3 11" id="KW-0645">Protease</keyword>
<evidence type="ECO:0000256" key="10">
    <source>
        <dbReference type="PIRSR" id="PIRSR634016-4"/>
    </source>
</evidence>
<dbReference type="InterPro" id="IPR027268">
    <property type="entry name" value="Peptidase_M4/M1_CTD_sf"/>
</dbReference>
<dbReference type="SUPFAM" id="SSF55486">
    <property type="entry name" value="Metalloproteases ('zincins'), catalytic domain"/>
    <property type="match status" value="1"/>
</dbReference>
<reference evidence="15" key="2">
    <citation type="submission" date="2023-06" db="EMBL/GenBank/DDBJ databases">
        <authorList>
            <consortium name="Lawrence Berkeley National Laboratory"/>
            <person name="Mondo S.J."/>
            <person name="Hensen N."/>
            <person name="Bonometti L."/>
            <person name="Westerberg I."/>
            <person name="Brannstrom I.O."/>
            <person name="Guillou S."/>
            <person name="Cros-Aarteil S."/>
            <person name="Calhoun S."/>
            <person name="Haridas S."/>
            <person name="Kuo A."/>
            <person name="Pangilinan J."/>
            <person name="Riley R."/>
            <person name="Labutti K."/>
            <person name="Andreopoulos B."/>
            <person name="Lipzen A."/>
            <person name="Chen C."/>
            <person name="Yanf M."/>
            <person name="Daum C."/>
            <person name="Ng V."/>
            <person name="Clum A."/>
            <person name="Steindorff A."/>
            <person name="Ohm R."/>
            <person name="Martin F."/>
            <person name="Silar P."/>
            <person name="Natvig D."/>
            <person name="Lalanne C."/>
            <person name="Gautier V."/>
            <person name="Ament-Velasquez S.L."/>
            <person name="Kruys A."/>
            <person name="Hutchinson M.I."/>
            <person name="Powell A.J."/>
            <person name="Barry K."/>
            <person name="Miller A.N."/>
            <person name="Grigoriev I.V."/>
            <person name="Debuchy R."/>
            <person name="Gladieux P."/>
            <person name="Thoren M.H."/>
            <person name="Johannesson H."/>
        </authorList>
    </citation>
    <scope>NUCLEOTIDE SEQUENCE</scope>
    <source>
        <strain evidence="15">PSN324</strain>
    </source>
</reference>
<dbReference type="PANTHER" id="PTHR11533">
    <property type="entry name" value="PROTEASE M1 ZINC METALLOPROTEASE"/>
    <property type="match status" value="1"/>
</dbReference>
<dbReference type="FunFam" id="2.60.40.1910:FF:000004">
    <property type="entry name" value="Aminopeptidase"/>
    <property type="match status" value="1"/>
</dbReference>
<feature type="domain" description="Aminopeptidase N-like N-terminal" evidence="14">
    <location>
        <begin position="12"/>
        <end position="210"/>
    </location>
</feature>
<comment type="caution">
    <text evidence="15">The sequence shown here is derived from an EMBL/GenBank/DDBJ whole genome shotgun (WGS) entry which is preliminary data.</text>
</comment>
<dbReference type="GO" id="GO:0042277">
    <property type="term" value="F:peptide binding"/>
    <property type="evidence" value="ECO:0007669"/>
    <property type="project" value="TreeGrafter"/>
</dbReference>
<evidence type="ECO:0000259" key="14">
    <source>
        <dbReference type="Pfam" id="PF17900"/>
    </source>
</evidence>
<dbReference type="AlphaFoldDB" id="A0AAV9HPJ8"/>
<dbReference type="Gene3D" id="2.60.40.1910">
    <property type="match status" value="1"/>
</dbReference>
<dbReference type="InterPro" id="IPR024571">
    <property type="entry name" value="ERAP1-like_C_dom"/>
</dbReference>
<evidence type="ECO:0000259" key="12">
    <source>
        <dbReference type="Pfam" id="PF01433"/>
    </source>
</evidence>
<evidence type="ECO:0000256" key="5">
    <source>
        <dbReference type="ARBA" id="ARBA00022801"/>
    </source>
</evidence>
<dbReference type="SUPFAM" id="SSF63737">
    <property type="entry name" value="Leukotriene A4 hydrolase N-terminal domain"/>
    <property type="match status" value="1"/>
</dbReference>
<dbReference type="Pfam" id="PF17900">
    <property type="entry name" value="Peptidase_M1_N"/>
    <property type="match status" value="1"/>
</dbReference>
<feature type="site" description="Transition state stabilizer" evidence="10">
    <location>
        <position position="408"/>
    </location>
</feature>
<organism evidence="15 16">
    <name type="scientific">Cladorrhinum samala</name>
    <dbReference type="NCBI Taxonomy" id="585594"/>
    <lineage>
        <taxon>Eukaryota</taxon>
        <taxon>Fungi</taxon>
        <taxon>Dikarya</taxon>
        <taxon>Ascomycota</taxon>
        <taxon>Pezizomycotina</taxon>
        <taxon>Sordariomycetes</taxon>
        <taxon>Sordariomycetidae</taxon>
        <taxon>Sordariales</taxon>
        <taxon>Podosporaceae</taxon>
        <taxon>Cladorrhinum</taxon>
    </lineage>
</organism>
<dbReference type="PANTHER" id="PTHR11533:SF171">
    <property type="entry name" value="AMINOPEPTIDASE"/>
    <property type="match status" value="1"/>
</dbReference>
<keyword evidence="5 11" id="KW-0378">Hydrolase</keyword>
<evidence type="ECO:0000256" key="3">
    <source>
        <dbReference type="ARBA" id="ARBA00022670"/>
    </source>
</evidence>
<evidence type="ECO:0000313" key="15">
    <source>
        <dbReference type="EMBL" id="KAK4462657.1"/>
    </source>
</evidence>
<dbReference type="Pfam" id="PF01433">
    <property type="entry name" value="Peptidase_M1"/>
    <property type="match status" value="1"/>
</dbReference>
<dbReference type="GO" id="GO:0016020">
    <property type="term" value="C:membrane"/>
    <property type="evidence" value="ECO:0007669"/>
    <property type="project" value="TreeGrafter"/>
</dbReference>
<evidence type="ECO:0000256" key="4">
    <source>
        <dbReference type="ARBA" id="ARBA00022723"/>
    </source>
</evidence>
<dbReference type="GO" id="GO:0043171">
    <property type="term" value="P:peptide catabolic process"/>
    <property type="evidence" value="ECO:0007669"/>
    <property type="project" value="TreeGrafter"/>
</dbReference>
<feature type="binding site" evidence="9">
    <location>
        <position position="345"/>
    </location>
    <ligand>
        <name>Zn(2+)</name>
        <dbReference type="ChEBI" id="CHEBI:29105"/>
        <note>catalytic</note>
    </ligand>
</feature>
<dbReference type="GO" id="GO:0005737">
    <property type="term" value="C:cytoplasm"/>
    <property type="evidence" value="ECO:0007669"/>
    <property type="project" value="TreeGrafter"/>
</dbReference>
<dbReference type="FunFam" id="2.60.40.1730:FF:000002">
    <property type="entry name" value="Aminopeptidase"/>
    <property type="match status" value="1"/>
</dbReference>
<dbReference type="InterPro" id="IPR050344">
    <property type="entry name" value="Peptidase_M1_aminopeptidases"/>
</dbReference>
<gene>
    <name evidence="15" type="ORF">QBC42DRAFT_175487</name>
</gene>
<dbReference type="InterPro" id="IPR034016">
    <property type="entry name" value="M1_APN-typ"/>
</dbReference>
<dbReference type="GO" id="GO:0006508">
    <property type="term" value="P:proteolysis"/>
    <property type="evidence" value="ECO:0007669"/>
    <property type="project" value="UniProtKB-KW"/>
</dbReference>
<keyword evidence="6 9" id="KW-0862">Zinc</keyword>
<evidence type="ECO:0000256" key="9">
    <source>
        <dbReference type="PIRSR" id="PIRSR634016-3"/>
    </source>
</evidence>
<comment type="cofactor">
    <cofactor evidence="9 11">
        <name>Zn(2+)</name>
        <dbReference type="ChEBI" id="CHEBI:29105"/>
    </cofactor>
    <text evidence="9 11">Binds 1 zinc ion per subunit.</text>
</comment>